<feature type="transmembrane region" description="Helical" evidence="1">
    <location>
        <begin position="158"/>
        <end position="183"/>
    </location>
</feature>
<evidence type="ECO:0000313" key="3">
    <source>
        <dbReference type="Proteomes" id="UP000217289"/>
    </source>
</evidence>
<reference evidence="2 3" key="1">
    <citation type="submission" date="2017-06" db="EMBL/GenBank/DDBJ databases">
        <authorList>
            <person name="Kim H.J."/>
            <person name="Triplett B.A."/>
        </authorList>
    </citation>
    <scope>NUCLEOTIDE SEQUENCE [LARGE SCALE GENOMIC DNA]</scope>
    <source>
        <strain evidence="2 3">DSM 14713</strain>
    </source>
</reference>
<protein>
    <submittedName>
        <fullName evidence="2">BatE protein</fullName>
    </submittedName>
</protein>
<proteinExistence type="predicted"/>
<keyword evidence="3" id="KW-1185">Reference proteome</keyword>
<dbReference type="SUPFAM" id="SSF48452">
    <property type="entry name" value="TPR-like"/>
    <property type="match status" value="1"/>
</dbReference>
<keyword evidence="1" id="KW-0472">Membrane</keyword>
<dbReference type="AlphaFoldDB" id="A0A250IA92"/>
<dbReference type="Gene3D" id="1.25.40.10">
    <property type="entry name" value="Tetratricopeptide repeat domain"/>
    <property type="match status" value="1"/>
</dbReference>
<dbReference type="Gene3D" id="2.30.30.40">
    <property type="entry name" value="SH3 Domains"/>
    <property type="match status" value="1"/>
</dbReference>
<dbReference type="OrthoDB" id="9776208at2"/>
<evidence type="ECO:0000313" key="2">
    <source>
        <dbReference type="EMBL" id="ATB27876.1"/>
    </source>
</evidence>
<dbReference type="KEGG" id="mbd:MEBOL_001321"/>
<keyword evidence="1" id="KW-1133">Transmembrane helix</keyword>
<name>A0A250IA92_9BACT</name>
<dbReference type="InterPro" id="IPR011990">
    <property type="entry name" value="TPR-like_helical_dom_sf"/>
</dbReference>
<organism evidence="2 3">
    <name type="scientific">Melittangium boletus DSM 14713</name>
    <dbReference type="NCBI Taxonomy" id="1294270"/>
    <lineage>
        <taxon>Bacteria</taxon>
        <taxon>Pseudomonadati</taxon>
        <taxon>Myxococcota</taxon>
        <taxon>Myxococcia</taxon>
        <taxon>Myxococcales</taxon>
        <taxon>Cystobacterineae</taxon>
        <taxon>Archangiaceae</taxon>
        <taxon>Melittangium</taxon>
    </lineage>
</organism>
<gene>
    <name evidence="2" type="ORF">MEBOL_001321</name>
</gene>
<feature type="transmembrane region" description="Helical" evidence="1">
    <location>
        <begin position="130"/>
        <end position="151"/>
    </location>
</feature>
<keyword evidence="1" id="KW-0812">Transmembrane</keyword>
<dbReference type="RefSeq" id="WP_095976619.1">
    <property type="nucleotide sequence ID" value="NZ_CP022163.1"/>
</dbReference>
<evidence type="ECO:0000256" key="1">
    <source>
        <dbReference type="SAM" id="Phobius"/>
    </source>
</evidence>
<sequence>MSALAAVLVATVLGQGYYSPEEAQGLFQQANEAFYKQDYAAARTGYEKLLARGFGGPDLQYNLGTTYLAQDDLGHAVLAFERSRREGGEAPDLEANLALARARQLDKVVGTGPEGSFLQRVVAATSGNGAAWGFLGAWLAGCFFFLLFWLLRPGKRAWAAVLGGLLLILSLPAGALLAAHVWVHETLHEAVVIAPTLRAREFPREEAKVSFEVHPGLKVRVMEDAGRYVRIRLPNGLEGWAEREGVAEI</sequence>
<dbReference type="Proteomes" id="UP000217289">
    <property type="component" value="Chromosome"/>
</dbReference>
<dbReference type="EMBL" id="CP022163">
    <property type="protein sequence ID" value="ATB27876.1"/>
    <property type="molecule type" value="Genomic_DNA"/>
</dbReference>
<accession>A0A250IA92</accession>